<feature type="domain" description="IPT/TIG" evidence="2">
    <location>
        <begin position="128"/>
        <end position="153"/>
    </location>
</feature>
<dbReference type="PANTHER" id="PTHR22625:SF70">
    <property type="entry name" value="PLEXIN A, ISOFORM A"/>
    <property type="match status" value="1"/>
</dbReference>
<feature type="region of interest" description="Disordered" evidence="1">
    <location>
        <begin position="329"/>
        <end position="398"/>
    </location>
</feature>
<dbReference type="Pfam" id="PF01833">
    <property type="entry name" value="TIG"/>
    <property type="match status" value="3"/>
</dbReference>
<gene>
    <name evidence="3" type="ORF">MEDL_51266</name>
</gene>
<organism evidence="3 4">
    <name type="scientific">Mytilus edulis</name>
    <name type="common">Blue mussel</name>
    <dbReference type="NCBI Taxonomy" id="6550"/>
    <lineage>
        <taxon>Eukaryota</taxon>
        <taxon>Metazoa</taxon>
        <taxon>Spiralia</taxon>
        <taxon>Lophotrochozoa</taxon>
        <taxon>Mollusca</taxon>
        <taxon>Bivalvia</taxon>
        <taxon>Autobranchia</taxon>
        <taxon>Pteriomorphia</taxon>
        <taxon>Mytilida</taxon>
        <taxon>Mytiloidea</taxon>
        <taxon>Mytilidae</taxon>
        <taxon>Mytilinae</taxon>
        <taxon>Mytilus</taxon>
    </lineage>
</organism>
<feature type="compositionally biased region" description="Basic and acidic residues" evidence="1">
    <location>
        <begin position="329"/>
        <end position="338"/>
    </location>
</feature>
<evidence type="ECO:0000259" key="2">
    <source>
        <dbReference type="Pfam" id="PF01833"/>
    </source>
</evidence>
<dbReference type="PANTHER" id="PTHR22625">
    <property type="entry name" value="PLEXIN"/>
    <property type="match status" value="1"/>
</dbReference>
<dbReference type="Gene3D" id="2.60.40.10">
    <property type="entry name" value="Immunoglobulins"/>
    <property type="match status" value="1"/>
</dbReference>
<dbReference type="GO" id="GO:0005886">
    <property type="term" value="C:plasma membrane"/>
    <property type="evidence" value="ECO:0007669"/>
    <property type="project" value="TreeGrafter"/>
</dbReference>
<feature type="compositionally biased region" description="Polar residues" evidence="1">
    <location>
        <begin position="380"/>
        <end position="398"/>
    </location>
</feature>
<evidence type="ECO:0000256" key="1">
    <source>
        <dbReference type="SAM" id="MobiDB-lite"/>
    </source>
</evidence>
<dbReference type="Proteomes" id="UP000683360">
    <property type="component" value="Unassembled WGS sequence"/>
</dbReference>
<keyword evidence="4" id="KW-1185">Reference proteome</keyword>
<evidence type="ECO:0000313" key="4">
    <source>
        <dbReference type="Proteomes" id="UP000683360"/>
    </source>
</evidence>
<dbReference type="EMBL" id="CAJPWZ010002494">
    <property type="protein sequence ID" value="CAG2238872.1"/>
    <property type="molecule type" value="Genomic_DNA"/>
</dbReference>
<dbReference type="InterPro" id="IPR031148">
    <property type="entry name" value="Plexin"/>
</dbReference>
<dbReference type="InterPro" id="IPR013783">
    <property type="entry name" value="Ig-like_fold"/>
</dbReference>
<dbReference type="GO" id="GO:0030334">
    <property type="term" value="P:regulation of cell migration"/>
    <property type="evidence" value="ECO:0007669"/>
    <property type="project" value="TreeGrafter"/>
</dbReference>
<feature type="domain" description="IPT/TIG" evidence="2">
    <location>
        <begin position="166"/>
        <end position="225"/>
    </location>
</feature>
<comment type="caution">
    <text evidence="3">The sequence shown here is derived from an EMBL/GenBank/DDBJ whole genome shotgun (WGS) entry which is preliminary data.</text>
</comment>
<feature type="domain" description="IPT/TIG" evidence="2">
    <location>
        <begin position="91"/>
        <end position="125"/>
    </location>
</feature>
<reference evidence="3" key="1">
    <citation type="submission" date="2021-03" db="EMBL/GenBank/DDBJ databases">
        <authorList>
            <person name="Bekaert M."/>
        </authorList>
    </citation>
    <scope>NUCLEOTIDE SEQUENCE</scope>
</reference>
<dbReference type="AlphaFoldDB" id="A0A8S3TXW7"/>
<dbReference type="InterPro" id="IPR002909">
    <property type="entry name" value="IPT_dom"/>
</dbReference>
<feature type="compositionally biased region" description="Polar residues" evidence="1">
    <location>
        <begin position="352"/>
        <end position="365"/>
    </location>
</feature>
<proteinExistence type="predicted"/>
<dbReference type="GO" id="GO:0017154">
    <property type="term" value="F:semaphorin receptor activity"/>
    <property type="evidence" value="ECO:0007669"/>
    <property type="project" value="InterPro"/>
</dbReference>
<accession>A0A8S3TXW7</accession>
<evidence type="ECO:0000313" key="3">
    <source>
        <dbReference type="EMBL" id="CAG2238872.1"/>
    </source>
</evidence>
<protein>
    <recommendedName>
        <fullName evidence="2">IPT/TIG domain-containing protein</fullName>
    </recommendedName>
</protein>
<sequence>MSSERLIEVLISIAAARRMDGFKVYVTNTPNVPPVGHLCYEDPDPGLPNITQTIACNHLGQFVIYYDTKGSDEGQTVPDLLLSYVTLQFMVHPSSGPVNGGTLLTITGTYIGNVNDNINVDVSGEAMISEFSPKKGVVSGGTTVVIQGSDLEFEGIHRYSISFCSIDTCIQCSGGATFTIHGDGFNNVGNIIVERVVKPCDVPGDTSAVCETPPKMQNQSNDQTVHVHFDGFILPINIVFVDDPTFEKFSGVLEYDHEYSIQIKGTNILNGARREDYGVQIGLDGTCFISDINMQFIRCFPPKSVPRTNKSDENTVHVITCLKGGKSRNDNEVGHYEESETPYSEINPGAELNSSSSSVGHQDVNTGYEELGHRSPRPTNPYNHLQQSKTDNQMPDTTNIDNRTKGLLARDYMNLKI</sequence>
<dbReference type="OrthoDB" id="6121858at2759"/>
<name>A0A8S3TXW7_MYTED</name>
<dbReference type="GO" id="GO:0002116">
    <property type="term" value="C:semaphorin receptor complex"/>
    <property type="evidence" value="ECO:0007669"/>
    <property type="project" value="TreeGrafter"/>
</dbReference>
<dbReference type="CDD" id="cd00603">
    <property type="entry name" value="IPT_PCSR"/>
    <property type="match status" value="2"/>
</dbReference>